<dbReference type="GO" id="GO:0016877">
    <property type="term" value="F:ligase activity, forming carbon-sulfur bonds"/>
    <property type="evidence" value="ECO:0007669"/>
    <property type="project" value="UniProtKB-ARBA"/>
</dbReference>
<organism evidence="8 9">
    <name type="scientific">Methylobacterium nodulans (strain LMG 21967 / CNCM I-2342 / ORS 2060)</name>
    <dbReference type="NCBI Taxonomy" id="460265"/>
    <lineage>
        <taxon>Bacteria</taxon>
        <taxon>Pseudomonadati</taxon>
        <taxon>Pseudomonadota</taxon>
        <taxon>Alphaproteobacteria</taxon>
        <taxon>Hyphomicrobiales</taxon>
        <taxon>Methylobacteriaceae</taxon>
        <taxon>Methylobacterium</taxon>
    </lineage>
</organism>
<evidence type="ECO:0000256" key="5">
    <source>
        <dbReference type="ARBA" id="ARBA00067668"/>
    </source>
</evidence>
<dbReference type="PROSITE" id="PS00455">
    <property type="entry name" value="AMP_BINDING"/>
    <property type="match status" value="1"/>
</dbReference>
<dbReference type="KEGG" id="mno:Mnod_5445"/>
<feature type="domain" description="AMP-dependent synthetase/ligase" evidence="6">
    <location>
        <begin position="55"/>
        <end position="434"/>
    </location>
</feature>
<evidence type="ECO:0000256" key="2">
    <source>
        <dbReference type="ARBA" id="ARBA00022598"/>
    </source>
</evidence>
<dbReference type="Pfam" id="PF00501">
    <property type="entry name" value="AMP-binding"/>
    <property type="match status" value="1"/>
</dbReference>
<dbReference type="AlphaFoldDB" id="B8IMU6"/>
<evidence type="ECO:0000256" key="3">
    <source>
        <dbReference type="ARBA" id="ARBA00051915"/>
    </source>
</evidence>
<evidence type="ECO:0000259" key="6">
    <source>
        <dbReference type="Pfam" id="PF00501"/>
    </source>
</evidence>
<proteinExistence type="inferred from homology"/>
<dbReference type="InterPro" id="IPR045851">
    <property type="entry name" value="AMP-bd_C_sf"/>
</dbReference>
<feature type="domain" description="AMP-binding enzyme C-terminal" evidence="7">
    <location>
        <begin position="484"/>
        <end position="560"/>
    </location>
</feature>
<dbReference type="STRING" id="460265.Mnod_5445"/>
<dbReference type="PANTHER" id="PTHR43767">
    <property type="entry name" value="LONG-CHAIN-FATTY-ACID--COA LIGASE"/>
    <property type="match status" value="1"/>
</dbReference>
<evidence type="ECO:0000313" key="9">
    <source>
        <dbReference type="Proteomes" id="UP000008207"/>
    </source>
</evidence>
<dbReference type="FunFam" id="3.30.300.30:FF:000008">
    <property type="entry name" value="2,3-dihydroxybenzoate-AMP ligase"/>
    <property type="match status" value="1"/>
</dbReference>
<dbReference type="EC" id="6.2.1.44" evidence="4"/>
<evidence type="ECO:0000256" key="4">
    <source>
        <dbReference type="ARBA" id="ARBA00066616"/>
    </source>
</evidence>
<dbReference type="InterPro" id="IPR050237">
    <property type="entry name" value="ATP-dep_AMP-bd_enzyme"/>
</dbReference>
<dbReference type="Gene3D" id="2.30.38.10">
    <property type="entry name" value="Luciferase, Domain 3"/>
    <property type="match status" value="1"/>
</dbReference>
<dbReference type="Gene3D" id="3.30.300.30">
    <property type="match status" value="1"/>
</dbReference>
<evidence type="ECO:0000259" key="7">
    <source>
        <dbReference type="Pfam" id="PF13193"/>
    </source>
</evidence>
<dbReference type="HOGENOM" id="CLU_000022_59_0_5"/>
<dbReference type="InterPro" id="IPR025110">
    <property type="entry name" value="AMP-bd_C"/>
</dbReference>
<accession>B8IMU6</accession>
<dbReference type="eggNOG" id="COG0318">
    <property type="taxonomic scope" value="Bacteria"/>
</dbReference>
<evidence type="ECO:0000313" key="8">
    <source>
        <dbReference type="EMBL" id="ACL60289.1"/>
    </source>
</evidence>
<keyword evidence="2 8" id="KW-0436">Ligase</keyword>
<dbReference type="InterPro" id="IPR000873">
    <property type="entry name" value="AMP-dep_synth/lig_dom"/>
</dbReference>
<dbReference type="PANTHER" id="PTHR43767:SF7">
    <property type="entry name" value="MEDIUM_LONG-CHAIN-FATTY-ACID--COA LIGASE FADD8"/>
    <property type="match status" value="1"/>
</dbReference>
<dbReference type="OrthoDB" id="9803968at2"/>
<dbReference type="EMBL" id="CP001349">
    <property type="protein sequence ID" value="ACL60289.1"/>
    <property type="molecule type" value="Genomic_DNA"/>
</dbReference>
<dbReference type="RefSeq" id="WP_015931896.1">
    <property type="nucleotide sequence ID" value="NC_011894.1"/>
</dbReference>
<dbReference type="Proteomes" id="UP000008207">
    <property type="component" value="Chromosome"/>
</dbReference>
<evidence type="ECO:0000256" key="1">
    <source>
        <dbReference type="ARBA" id="ARBA00006432"/>
    </source>
</evidence>
<gene>
    <name evidence="8" type="ordered locus">Mnod_5445</name>
</gene>
<dbReference type="SUPFAM" id="SSF56801">
    <property type="entry name" value="Acetyl-CoA synthetase-like"/>
    <property type="match status" value="1"/>
</dbReference>
<comment type="similarity">
    <text evidence="1">Belongs to the ATP-dependent AMP-binding enzyme family.</text>
</comment>
<comment type="catalytic activity">
    <reaction evidence="3">
        <text>3-(methylsulfanyl)propanoate + ATP + CoA = 3-(methylsulfanyl)propanoyl-CoA + AMP + diphosphate</text>
        <dbReference type="Rhea" id="RHEA:43052"/>
        <dbReference type="ChEBI" id="CHEBI:30616"/>
        <dbReference type="ChEBI" id="CHEBI:33019"/>
        <dbReference type="ChEBI" id="CHEBI:49016"/>
        <dbReference type="ChEBI" id="CHEBI:57287"/>
        <dbReference type="ChEBI" id="CHEBI:82815"/>
        <dbReference type="ChEBI" id="CHEBI:456215"/>
        <dbReference type="EC" id="6.2.1.44"/>
    </reaction>
    <physiologicalReaction direction="left-to-right" evidence="3">
        <dbReference type="Rhea" id="RHEA:43053"/>
    </physiologicalReaction>
</comment>
<protein>
    <recommendedName>
        <fullName evidence="5">3-methylmercaptopropionyl-CoA ligase</fullName>
        <ecNumber evidence="4">6.2.1.44</ecNumber>
    </recommendedName>
</protein>
<dbReference type="Gene3D" id="3.40.50.980">
    <property type="match status" value="2"/>
</dbReference>
<dbReference type="Pfam" id="PF13193">
    <property type="entry name" value="AMP-binding_C"/>
    <property type="match status" value="1"/>
</dbReference>
<keyword evidence="9" id="KW-1185">Reference proteome</keyword>
<dbReference type="InterPro" id="IPR020845">
    <property type="entry name" value="AMP-binding_CS"/>
</dbReference>
<name>B8IMU6_METNO</name>
<sequence>MMPSPAWPALSFAEATARLTAPGSPFAVSEAVIRGVPTRIWAAAPPTLREVFLAGRRHGEATFLVYEDDRASFEAFARAVLALSADLIRGGLRPGDRVAIAMRNLPEWPVAFFATLLAGAIAAPLNAWWTGPELEYGLIDSGATVAILDPERFDRIAERRQACPALARILLARGTEPGAESLEGIIGPVSAWASLPPGELPEVPLAPEDLATLFYTSGTTGRSKGAMGTHRNGACAVMAHPYSAARAALRRGEPVPVPDPRAPQKVMLVSVPFFHVTGCFATLVSALSRGSRLVLMRRWEIARALDLIERERCTSAGGVPTIAWQLLDGREAGTHDLSSLEAVTYGGAPAPAELARRLRAAFPHAAPATGWGMTETSGTFTHHMGEEYLNRPDSCGPPLPVCEARIVDPEGRALPPGEIGELQVKGPNVVVGYWNRPAETAAAFRDGWLATGDLARMDEEGFITIVDRARDMLIRGGENIYCCEVENALHEHPAVVDAAVVAIPHPTLGEEPGAVVALARGQDTSEEELKAFVAARLAAFKVPVRILFYDEILPRNPSGKILKSELRKLF</sequence>
<reference evidence="8 9" key="1">
    <citation type="submission" date="2009-01" db="EMBL/GenBank/DDBJ databases">
        <title>Complete sequence of chromosome of Methylobacterium nodulans ORS 2060.</title>
        <authorList>
            <consortium name="US DOE Joint Genome Institute"/>
            <person name="Lucas S."/>
            <person name="Copeland A."/>
            <person name="Lapidus A."/>
            <person name="Glavina del Rio T."/>
            <person name="Dalin E."/>
            <person name="Tice H."/>
            <person name="Bruce D."/>
            <person name="Goodwin L."/>
            <person name="Pitluck S."/>
            <person name="Sims D."/>
            <person name="Brettin T."/>
            <person name="Detter J.C."/>
            <person name="Han C."/>
            <person name="Larimer F."/>
            <person name="Land M."/>
            <person name="Hauser L."/>
            <person name="Kyrpides N."/>
            <person name="Ivanova N."/>
            <person name="Marx C.J."/>
            <person name="Richardson P."/>
        </authorList>
    </citation>
    <scope>NUCLEOTIDE SEQUENCE [LARGE SCALE GENOMIC DNA]</scope>
    <source>
        <strain evidence="9">LMG 21967 / CNCM I-2342 / ORS 2060</strain>
    </source>
</reference>